<dbReference type="EMBL" id="BAABHV010000008">
    <property type="protein sequence ID" value="GAA5049721.1"/>
    <property type="molecule type" value="Genomic_DNA"/>
</dbReference>
<keyword evidence="4" id="KW-0548">Nucleotidyltransferase</keyword>
<evidence type="ECO:0000256" key="2">
    <source>
        <dbReference type="ARBA" id="ARBA00022515"/>
    </source>
</evidence>
<accession>A0ABP9K4C7</accession>
<keyword evidence="6" id="KW-0479">Metal-binding</keyword>
<keyword evidence="7" id="KW-0863">Zinc-finger</keyword>
<organism evidence="11 12">
    <name type="scientific">Erythrobacter westpacificensis</name>
    <dbReference type="NCBI Taxonomy" id="1055231"/>
    <lineage>
        <taxon>Bacteria</taxon>
        <taxon>Pseudomonadati</taxon>
        <taxon>Pseudomonadota</taxon>
        <taxon>Alphaproteobacteria</taxon>
        <taxon>Sphingomonadales</taxon>
        <taxon>Erythrobacteraceae</taxon>
        <taxon>Erythrobacter/Porphyrobacter group</taxon>
        <taxon>Erythrobacter</taxon>
    </lineage>
</organism>
<dbReference type="Pfam" id="PF13362">
    <property type="entry name" value="Toprim_3"/>
    <property type="match status" value="1"/>
</dbReference>
<gene>
    <name evidence="11" type="ORF">GCM10023208_08130</name>
</gene>
<dbReference type="InterPro" id="IPR036977">
    <property type="entry name" value="DNA_primase_Znf_CHC2"/>
</dbReference>
<evidence type="ECO:0000256" key="1">
    <source>
        <dbReference type="ARBA" id="ARBA00022478"/>
    </source>
</evidence>
<proteinExistence type="predicted"/>
<dbReference type="SMART" id="SM00400">
    <property type="entry name" value="ZnF_CHCC"/>
    <property type="match status" value="1"/>
</dbReference>
<dbReference type="InterPro" id="IPR002694">
    <property type="entry name" value="Znf_CHC2"/>
</dbReference>
<evidence type="ECO:0000313" key="11">
    <source>
        <dbReference type="EMBL" id="GAA5049721.1"/>
    </source>
</evidence>
<dbReference type="PANTHER" id="PTHR30313">
    <property type="entry name" value="DNA PRIMASE"/>
    <property type="match status" value="1"/>
</dbReference>
<evidence type="ECO:0000313" key="12">
    <source>
        <dbReference type="Proteomes" id="UP001500518"/>
    </source>
</evidence>
<keyword evidence="12" id="KW-1185">Reference proteome</keyword>
<keyword evidence="1" id="KW-0240">DNA-directed RNA polymerase</keyword>
<keyword evidence="3" id="KW-0808">Transferase</keyword>
<keyword evidence="8" id="KW-0862">Zinc</keyword>
<name>A0ABP9K4C7_9SPHN</name>
<comment type="caution">
    <text evidence="11">The sequence shown here is derived from an EMBL/GenBank/DDBJ whole genome shotgun (WGS) entry which is preliminary data.</text>
</comment>
<evidence type="ECO:0000259" key="10">
    <source>
        <dbReference type="SMART" id="SM00400"/>
    </source>
</evidence>
<dbReference type="InterPro" id="IPR006171">
    <property type="entry name" value="TOPRIM_dom"/>
</dbReference>
<dbReference type="RefSeq" id="WP_346031854.1">
    <property type="nucleotide sequence ID" value="NZ_BAABHV010000008.1"/>
</dbReference>
<evidence type="ECO:0000256" key="3">
    <source>
        <dbReference type="ARBA" id="ARBA00022679"/>
    </source>
</evidence>
<keyword evidence="9" id="KW-0804">Transcription</keyword>
<sequence length="319" mass="34010">MMDFNQRVYRGTRQQFQPLDLDAIRAQYPLPDVVVGAGAKLRRAGSEWKCCCPLHHERTPSFTIYSGGERFYCFGCGAGGDVLDFVQAWHGVGLREAAALLGEGELPSVSLPPLPANDTNDRSDEALAIWRAAGSVDGTPAETYLRWRGITIEPPPSLRFAVLPYGKSGPDLPCLVCCVSSPEGPLQGIQRVYLAPNGRGKADVPKAKLSLGPVGGGAIRLAPLDGGELVAVAGPEEGLTLLQCLSRPVWAVTGDVMLPKLRFPAEVQQVAIGGDNDASGRSAVAKAASAFAQRGLTVRTFFPREGHKDFNSELMEAAQ</sequence>
<evidence type="ECO:0000256" key="5">
    <source>
        <dbReference type="ARBA" id="ARBA00022705"/>
    </source>
</evidence>
<dbReference type="Pfam" id="PF01807">
    <property type="entry name" value="Zn_ribbon_DnaG"/>
    <property type="match status" value="1"/>
</dbReference>
<evidence type="ECO:0000256" key="8">
    <source>
        <dbReference type="ARBA" id="ARBA00022833"/>
    </source>
</evidence>
<evidence type="ECO:0000256" key="7">
    <source>
        <dbReference type="ARBA" id="ARBA00022771"/>
    </source>
</evidence>
<keyword evidence="2" id="KW-0639">Primosome</keyword>
<keyword evidence="5" id="KW-0235">DNA replication</keyword>
<dbReference type="SUPFAM" id="SSF57783">
    <property type="entry name" value="Zinc beta-ribbon"/>
    <property type="match status" value="1"/>
</dbReference>
<protein>
    <recommendedName>
        <fullName evidence="10">Zinc finger CHC2-type domain-containing protein</fullName>
    </recommendedName>
</protein>
<reference evidence="12" key="1">
    <citation type="journal article" date="2019" name="Int. J. Syst. Evol. Microbiol.">
        <title>The Global Catalogue of Microorganisms (GCM) 10K type strain sequencing project: providing services to taxonomists for standard genome sequencing and annotation.</title>
        <authorList>
            <consortium name="The Broad Institute Genomics Platform"/>
            <consortium name="The Broad Institute Genome Sequencing Center for Infectious Disease"/>
            <person name="Wu L."/>
            <person name="Ma J."/>
        </authorList>
    </citation>
    <scope>NUCLEOTIDE SEQUENCE [LARGE SCALE GENOMIC DNA]</scope>
    <source>
        <strain evidence="12">JCM 18014</strain>
    </source>
</reference>
<dbReference type="Pfam" id="PF23639">
    <property type="entry name" value="DUF7146"/>
    <property type="match status" value="1"/>
</dbReference>
<dbReference type="Gene3D" id="3.90.580.10">
    <property type="entry name" value="Zinc finger, CHC2-type domain"/>
    <property type="match status" value="1"/>
</dbReference>
<dbReference type="InterPro" id="IPR055570">
    <property type="entry name" value="DUF7146"/>
</dbReference>
<dbReference type="Proteomes" id="UP001500518">
    <property type="component" value="Unassembled WGS sequence"/>
</dbReference>
<evidence type="ECO:0000256" key="4">
    <source>
        <dbReference type="ARBA" id="ARBA00022695"/>
    </source>
</evidence>
<evidence type="ECO:0000256" key="6">
    <source>
        <dbReference type="ARBA" id="ARBA00022723"/>
    </source>
</evidence>
<feature type="domain" description="Zinc finger CHC2-type" evidence="10">
    <location>
        <begin position="48"/>
        <end position="102"/>
    </location>
</feature>
<dbReference type="PANTHER" id="PTHR30313:SF2">
    <property type="entry name" value="DNA PRIMASE"/>
    <property type="match status" value="1"/>
</dbReference>
<evidence type="ECO:0000256" key="9">
    <source>
        <dbReference type="ARBA" id="ARBA00023163"/>
    </source>
</evidence>
<dbReference type="InterPro" id="IPR050219">
    <property type="entry name" value="DnaG_primase"/>
</dbReference>